<proteinExistence type="predicted"/>
<dbReference type="OrthoDB" id="5678808at2"/>
<evidence type="ECO:0000313" key="2">
    <source>
        <dbReference type="EMBL" id="SUT88520.1"/>
    </source>
</evidence>
<dbReference type="PROSITE" id="PS51257">
    <property type="entry name" value="PROKAR_LIPOPROTEIN"/>
    <property type="match status" value="1"/>
</dbReference>
<protein>
    <recommendedName>
        <fullName evidence="4">Lipoprotein</fullName>
    </recommendedName>
</protein>
<sequence length="140" mass="15567">MKKLFVILASMFLFACTTQVSVADIFDKLPNSTTERKSVVFRVPSTNSFSTDMIYVGMLKTIGSEQSERLIKVLSIDNINLGIVGNNSIVNKSLVLDALKNAPTIGKNLEIYMMGAASDQQELENAAKMRNVKLHYFIKE</sequence>
<keyword evidence="1" id="KW-0732">Signal</keyword>
<gene>
    <name evidence="2" type="ORF">NCTC10801_00497</name>
</gene>
<keyword evidence="3" id="KW-1185">Reference proteome</keyword>
<dbReference type="Proteomes" id="UP000254649">
    <property type="component" value="Unassembled WGS sequence"/>
</dbReference>
<feature type="chain" id="PRO_5016895915" description="Lipoprotein" evidence="1">
    <location>
        <begin position="23"/>
        <end position="140"/>
    </location>
</feature>
<reference evidence="2 3" key="1">
    <citation type="submission" date="2018-06" db="EMBL/GenBank/DDBJ databases">
        <authorList>
            <consortium name="Pathogen Informatics"/>
            <person name="Doyle S."/>
        </authorList>
    </citation>
    <scope>NUCLEOTIDE SEQUENCE [LARGE SCALE GENOMIC DNA]</scope>
    <source>
        <strain evidence="2 3">NCTC10801</strain>
    </source>
</reference>
<dbReference type="AlphaFoldDB" id="A0A380TMH9"/>
<feature type="signal peptide" evidence="1">
    <location>
        <begin position="1"/>
        <end position="22"/>
    </location>
</feature>
<evidence type="ECO:0000256" key="1">
    <source>
        <dbReference type="SAM" id="SignalP"/>
    </source>
</evidence>
<evidence type="ECO:0008006" key="4">
    <source>
        <dbReference type="Google" id="ProtNLM"/>
    </source>
</evidence>
<evidence type="ECO:0000313" key="3">
    <source>
        <dbReference type="Proteomes" id="UP000254649"/>
    </source>
</evidence>
<dbReference type="EMBL" id="UFRQ01000003">
    <property type="protein sequence ID" value="SUT88520.1"/>
    <property type="molecule type" value="Genomic_DNA"/>
</dbReference>
<name>A0A380TMH9_9PAST</name>
<organism evidence="2 3">
    <name type="scientific">[Actinobacillus] rossii</name>
    <dbReference type="NCBI Taxonomy" id="123820"/>
    <lineage>
        <taxon>Bacteria</taxon>
        <taxon>Pseudomonadati</taxon>
        <taxon>Pseudomonadota</taxon>
        <taxon>Gammaproteobacteria</taxon>
        <taxon>Pasteurellales</taxon>
        <taxon>Pasteurellaceae</taxon>
    </lineage>
</organism>
<accession>A0A380TMH9</accession>